<dbReference type="PROSITE" id="PS50011">
    <property type="entry name" value="PROTEIN_KINASE_DOM"/>
    <property type="match status" value="1"/>
</dbReference>
<feature type="domain" description="Protein kinase" evidence="2">
    <location>
        <begin position="18"/>
        <end position="310"/>
    </location>
</feature>
<dbReference type="InterPro" id="IPR011009">
    <property type="entry name" value="Kinase-like_dom_sf"/>
</dbReference>
<sequence length="455" mass="52135">MKALFPSNFEIENLQDQYKIIEKLSSGPFSENLLVENNNKKQFLAVVSTNKNLFLSKEVEKLVQNTCFSILTPIGYSLTNFNKEKFSVLLFNYGKGSLSNFIAKYGIDSIEGTKRFNILLGIAFAIKHLHTNNQSYTFLHPDNIFLDDDLNPHLLYLGPCSIPIHDLINSYMSTNPPLPLYLAPEVLKYIKRSNLESSTIKSGINNLSSPNDNTNENPQNLDEITSKSDNYSFSLLVYYLISFEKPYDEFISQKVSTFIEKVLSNIRPTLDCLPQSRYVIELFQSTWTSVPENRISFTEIIETMLKHPFFKYFEIDIDEVTRYILNFEKSDGINMSILRKNNPNISEEEFLITAEMADKSLIEVKMANSIIEGMMFENQLHGDKDFDSQVDVIMYNGLKRRMNEIILFFEQRDNGEKVDDEWICGVAGFGRSSSIEEDNSKSKVGTDPNTSINFG</sequence>
<name>A0ABR2K6F9_9EUKA</name>
<dbReference type="InterPro" id="IPR001245">
    <property type="entry name" value="Ser-Thr/Tyr_kinase_cat_dom"/>
</dbReference>
<dbReference type="EMBL" id="JAPFFF010000007">
    <property type="protein sequence ID" value="KAK8886497.1"/>
    <property type="molecule type" value="Genomic_DNA"/>
</dbReference>
<reference evidence="3 4" key="1">
    <citation type="submission" date="2024-04" db="EMBL/GenBank/DDBJ databases">
        <title>Tritrichomonas musculus Genome.</title>
        <authorList>
            <person name="Alves-Ferreira E."/>
            <person name="Grigg M."/>
            <person name="Lorenzi H."/>
            <person name="Galac M."/>
        </authorList>
    </citation>
    <scope>NUCLEOTIDE SEQUENCE [LARGE SCALE GENOMIC DNA]</scope>
    <source>
        <strain evidence="3 4">EAF2021</strain>
    </source>
</reference>
<evidence type="ECO:0000313" key="4">
    <source>
        <dbReference type="Proteomes" id="UP001470230"/>
    </source>
</evidence>
<dbReference type="Gene3D" id="1.10.510.10">
    <property type="entry name" value="Transferase(Phosphotransferase) domain 1"/>
    <property type="match status" value="1"/>
</dbReference>
<feature type="region of interest" description="Disordered" evidence="1">
    <location>
        <begin position="433"/>
        <end position="455"/>
    </location>
</feature>
<proteinExistence type="predicted"/>
<protein>
    <recommendedName>
        <fullName evidence="2">Protein kinase domain-containing protein</fullName>
    </recommendedName>
</protein>
<dbReference type="PANTHER" id="PTHR23257">
    <property type="entry name" value="SERINE-THREONINE PROTEIN KINASE"/>
    <property type="match status" value="1"/>
</dbReference>
<dbReference type="Proteomes" id="UP001470230">
    <property type="component" value="Unassembled WGS sequence"/>
</dbReference>
<feature type="region of interest" description="Disordered" evidence="1">
    <location>
        <begin position="202"/>
        <end position="223"/>
    </location>
</feature>
<organism evidence="3 4">
    <name type="scientific">Tritrichomonas musculus</name>
    <dbReference type="NCBI Taxonomy" id="1915356"/>
    <lineage>
        <taxon>Eukaryota</taxon>
        <taxon>Metamonada</taxon>
        <taxon>Parabasalia</taxon>
        <taxon>Tritrichomonadida</taxon>
        <taxon>Tritrichomonadidae</taxon>
        <taxon>Tritrichomonas</taxon>
    </lineage>
</organism>
<keyword evidence="4" id="KW-1185">Reference proteome</keyword>
<comment type="caution">
    <text evidence="3">The sequence shown here is derived from an EMBL/GenBank/DDBJ whole genome shotgun (WGS) entry which is preliminary data.</text>
</comment>
<dbReference type="Pfam" id="PF07714">
    <property type="entry name" value="PK_Tyr_Ser-Thr"/>
    <property type="match status" value="1"/>
</dbReference>
<dbReference type="SUPFAM" id="SSF56112">
    <property type="entry name" value="Protein kinase-like (PK-like)"/>
    <property type="match status" value="1"/>
</dbReference>
<evidence type="ECO:0000256" key="1">
    <source>
        <dbReference type="SAM" id="MobiDB-lite"/>
    </source>
</evidence>
<evidence type="ECO:0000259" key="2">
    <source>
        <dbReference type="PROSITE" id="PS50011"/>
    </source>
</evidence>
<dbReference type="InterPro" id="IPR000719">
    <property type="entry name" value="Prot_kinase_dom"/>
</dbReference>
<gene>
    <name evidence="3" type="ORF">M9Y10_041960</name>
</gene>
<dbReference type="InterPro" id="IPR050167">
    <property type="entry name" value="Ser_Thr_protein_kinase"/>
</dbReference>
<evidence type="ECO:0000313" key="3">
    <source>
        <dbReference type="EMBL" id="KAK8886497.1"/>
    </source>
</evidence>
<accession>A0ABR2K6F9</accession>